<dbReference type="AlphaFoldDB" id="A0A6A6UW25"/>
<sequence>MDQIPIEEMDRSDEQWQSIFDSVKAELDSSSDSKPTSNRPRLTPEQLAPFIDHTILKLDATEEQVDKLCEEAKHWHFAAICVRENFVARAKKSLQGTNIHIACVVGFHEGTQPTVFKLEEASRAIAAGATELDMVLNRDLLKQKQYAAVYEELKAMRDVVPEPVELKLILETSELDKAEVVYASVLAGYAGWDYIKTSSGFCGRGASVEDVRLMKQLASILGKTQSKEMKVKASGGIRSFKDAMDMIVFGANRIGASAGVAMMEEAVEKSK</sequence>
<dbReference type="EMBL" id="MU004230">
    <property type="protein sequence ID" value="KAF2675174.1"/>
    <property type="molecule type" value="Genomic_DNA"/>
</dbReference>
<feature type="active site" description="Schiff-base intermediate with acetaldehyde" evidence="8">
    <location>
        <position position="196"/>
    </location>
</feature>
<keyword evidence="5 8" id="KW-0704">Schiff base</keyword>
<gene>
    <name evidence="9" type="ORF">BT63DRAFT_395768</name>
</gene>
<dbReference type="PIRSF" id="PIRSF001357">
    <property type="entry name" value="DeoC"/>
    <property type="match status" value="1"/>
</dbReference>
<evidence type="ECO:0000256" key="6">
    <source>
        <dbReference type="ARBA" id="ARBA00032755"/>
    </source>
</evidence>
<dbReference type="GO" id="GO:0046386">
    <property type="term" value="P:deoxyribose phosphate catabolic process"/>
    <property type="evidence" value="ECO:0007669"/>
    <property type="project" value="UniProtKB-UniPathway"/>
</dbReference>
<dbReference type="GO" id="GO:0009264">
    <property type="term" value="P:deoxyribonucleotide catabolic process"/>
    <property type="evidence" value="ECO:0007669"/>
    <property type="project" value="InterPro"/>
</dbReference>
<comment type="similarity">
    <text evidence="1">Belongs to the DeoC/FbaB aldolase family. DeoC type 1 subfamily.</text>
</comment>
<dbReference type="Gene3D" id="3.20.20.70">
    <property type="entry name" value="Aldolase class I"/>
    <property type="match status" value="1"/>
</dbReference>
<accession>A0A6A6UW25</accession>
<proteinExistence type="inferred from homology"/>
<feature type="active site" description="Proton donor/acceptor" evidence="8">
    <location>
        <position position="232"/>
    </location>
</feature>
<evidence type="ECO:0000256" key="5">
    <source>
        <dbReference type="ARBA" id="ARBA00023270"/>
    </source>
</evidence>
<dbReference type="InterPro" id="IPR002915">
    <property type="entry name" value="DeoC/FbaB/LacD_aldolase"/>
</dbReference>
<dbReference type="SMART" id="SM01133">
    <property type="entry name" value="DeoC"/>
    <property type="match status" value="1"/>
</dbReference>
<evidence type="ECO:0000256" key="2">
    <source>
        <dbReference type="ARBA" id="ARBA00012515"/>
    </source>
</evidence>
<evidence type="ECO:0000256" key="7">
    <source>
        <dbReference type="ARBA" id="ARBA00048791"/>
    </source>
</evidence>
<dbReference type="CDD" id="cd00959">
    <property type="entry name" value="DeoC"/>
    <property type="match status" value="1"/>
</dbReference>
<dbReference type="InterPro" id="IPR028581">
    <property type="entry name" value="DeoC_typeI"/>
</dbReference>
<dbReference type="UniPathway" id="UPA00002">
    <property type="reaction ID" value="UER00468"/>
</dbReference>
<dbReference type="NCBIfam" id="TIGR00126">
    <property type="entry name" value="deoC"/>
    <property type="match status" value="1"/>
</dbReference>
<reference evidence="9" key="1">
    <citation type="journal article" date="2020" name="Stud. Mycol.">
        <title>101 Dothideomycetes genomes: a test case for predicting lifestyles and emergence of pathogens.</title>
        <authorList>
            <person name="Haridas S."/>
            <person name="Albert R."/>
            <person name="Binder M."/>
            <person name="Bloem J."/>
            <person name="Labutti K."/>
            <person name="Salamov A."/>
            <person name="Andreopoulos B."/>
            <person name="Baker S."/>
            <person name="Barry K."/>
            <person name="Bills G."/>
            <person name="Bluhm B."/>
            <person name="Cannon C."/>
            <person name="Castanera R."/>
            <person name="Culley D."/>
            <person name="Daum C."/>
            <person name="Ezra D."/>
            <person name="Gonzalez J."/>
            <person name="Henrissat B."/>
            <person name="Kuo A."/>
            <person name="Liang C."/>
            <person name="Lipzen A."/>
            <person name="Lutzoni F."/>
            <person name="Magnuson J."/>
            <person name="Mondo S."/>
            <person name="Nolan M."/>
            <person name="Ohm R."/>
            <person name="Pangilinan J."/>
            <person name="Park H.-J."/>
            <person name="Ramirez L."/>
            <person name="Alfaro M."/>
            <person name="Sun H."/>
            <person name="Tritt A."/>
            <person name="Yoshinaga Y."/>
            <person name="Zwiers L.-H."/>
            <person name="Turgeon B."/>
            <person name="Goodwin S."/>
            <person name="Spatafora J."/>
            <person name="Crous P."/>
            <person name="Grigoriev I."/>
        </authorList>
    </citation>
    <scope>NUCLEOTIDE SEQUENCE</scope>
    <source>
        <strain evidence="9">CBS 115976</strain>
    </source>
</reference>
<dbReference type="InterPro" id="IPR011343">
    <property type="entry name" value="DeoC"/>
</dbReference>
<dbReference type="GO" id="GO:0005737">
    <property type="term" value="C:cytoplasm"/>
    <property type="evidence" value="ECO:0007669"/>
    <property type="project" value="InterPro"/>
</dbReference>
<evidence type="ECO:0000256" key="4">
    <source>
        <dbReference type="ARBA" id="ARBA00023239"/>
    </source>
</evidence>
<dbReference type="Pfam" id="PF01791">
    <property type="entry name" value="DeoC"/>
    <property type="match status" value="1"/>
</dbReference>
<evidence type="ECO:0000256" key="3">
    <source>
        <dbReference type="ARBA" id="ARBA00022490"/>
    </source>
</evidence>
<dbReference type="InterPro" id="IPR013785">
    <property type="entry name" value="Aldolase_TIM"/>
</dbReference>
<keyword evidence="10" id="KW-1185">Reference proteome</keyword>
<dbReference type="PANTHER" id="PTHR10889">
    <property type="entry name" value="DEOXYRIBOSE-PHOSPHATE ALDOLASE"/>
    <property type="match status" value="1"/>
</dbReference>
<name>A0A6A6UW25_9PEZI</name>
<evidence type="ECO:0000256" key="1">
    <source>
        <dbReference type="ARBA" id="ARBA00010936"/>
    </source>
</evidence>
<dbReference type="GO" id="GO:0016052">
    <property type="term" value="P:carbohydrate catabolic process"/>
    <property type="evidence" value="ECO:0007669"/>
    <property type="project" value="TreeGrafter"/>
</dbReference>
<evidence type="ECO:0000256" key="8">
    <source>
        <dbReference type="PIRSR" id="PIRSR001357-50"/>
    </source>
</evidence>
<dbReference type="HAMAP" id="MF_00114">
    <property type="entry name" value="DeoC_type1"/>
    <property type="match status" value="1"/>
</dbReference>
<keyword evidence="4" id="KW-0456">Lyase</keyword>
<dbReference type="FunFam" id="3.20.20.70:FF:000044">
    <property type="entry name" value="Deoxyribose-phosphate aldolase"/>
    <property type="match status" value="1"/>
</dbReference>
<evidence type="ECO:0000313" key="10">
    <source>
        <dbReference type="Proteomes" id="UP000799302"/>
    </source>
</evidence>
<organism evidence="9 10">
    <name type="scientific">Microthyrium microscopicum</name>
    <dbReference type="NCBI Taxonomy" id="703497"/>
    <lineage>
        <taxon>Eukaryota</taxon>
        <taxon>Fungi</taxon>
        <taxon>Dikarya</taxon>
        <taxon>Ascomycota</taxon>
        <taxon>Pezizomycotina</taxon>
        <taxon>Dothideomycetes</taxon>
        <taxon>Dothideomycetes incertae sedis</taxon>
        <taxon>Microthyriales</taxon>
        <taxon>Microthyriaceae</taxon>
        <taxon>Microthyrium</taxon>
    </lineage>
</organism>
<evidence type="ECO:0000313" key="9">
    <source>
        <dbReference type="EMBL" id="KAF2675174.1"/>
    </source>
</evidence>
<comment type="catalytic activity">
    <reaction evidence="7">
        <text>2-deoxy-D-ribose 5-phosphate = D-glyceraldehyde 3-phosphate + acetaldehyde</text>
        <dbReference type="Rhea" id="RHEA:12821"/>
        <dbReference type="ChEBI" id="CHEBI:15343"/>
        <dbReference type="ChEBI" id="CHEBI:59776"/>
        <dbReference type="ChEBI" id="CHEBI:62877"/>
        <dbReference type="EC" id="4.1.2.4"/>
    </reaction>
</comment>
<keyword evidence="3" id="KW-0963">Cytoplasm</keyword>
<dbReference type="GO" id="GO:0004139">
    <property type="term" value="F:deoxyribose-phosphate aldolase activity"/>
    <property type="evidence" value="ECO:0007669"/>
    <property type="project" value="UniProtKB-EC"/>
</dbReference>
<dbReference type="EC" id="4.1.2.4" evidence="2"/>
<dbReference type="OrthoDB" id="70823at2759"/>
<dbReference type="PANTHER" id="PTHR10889:SF1">
    <property type="entry name" value="DEOXYRIBOSE-PHOSPHATE ALDOLASE"/>
    <property type="match status" value="1"/>
</dbReference>
<protein>
    <recommendedName>
        <fullName evidence="2">deoxyribose-phosphate aldolase</fullName>
        <ecNumber evidence="2">4.1.2.4</ecNumber>
    </recommendedName>
    <alternativeName>
        <fullName evidence="6">2-deoxy-D-ribose 5-phosphate aldolase</fullName>
    </alternativeName>
</protein>
<dbReference type="Proteomes" id="UP000799302">
    <property type="component" value="Unassembled WGS sequence"/>
</dbReference>
<dbReference type="SUPFAM" id="SSF51569">
    <property type="entry name" value="Aldolase"/>
    <property type="match status" value="1"/>
</dbReference>